<dbReference type="InterPro" id="IPR036890">
    <property type="entry name" value="HATPase_C_sf"/>
</dbReference>
<dbReference type="Pfam" id="PF07228">
    <property type="entry name" value="SpoIIE"/>
    <property type="match status" value="1"/>
</dbReference>
<evidence type="ECO:0000256" key="11">
    <source>
        <dbReference type="ARBA" id="ARBA00023136"/>
    </source>
</evidence>
<evidence type="ECO:0000256" key="13">
    <source>
        <dbReference type="SAM" id="MobiDB-lite"/>
    </source>
</evidence>
<dbReference type="PANTHER" id="PTHR43547:SF2">
    <property type="entry name" value="HYBRID SIGNAL TRANSDUCTION HISTIDINE KINASE C"/>
    <property type="match status" value="1"/>
</dbReference>
<feature type="domain" description="Response regulatory" evidence="15">
    <location>
        <begin position="626"/>
        <end position="741"/>
    </location>
</feature>
<dbReference type="InterPro" id="IPR001932">
    <property type="entry name" value="PPM-type_phosphatase-like_dom"/>
</dbReference>
<comment type="subcellular location">
    <subcellularLocation>
        <location evidence="2">Cell membrane</location>
    </subcellularLocation>
</comment>
<dbReference type="Pfam" id="PF00989">
    <property type="entry name" value="PAS"/>
    <property type="match status" value="1"/>
</dbReference>
<dbReference type="SMART" id="SM00448">
    <property type="entry name" value="REC"/>
    <property type="match status" value="1"/>
</dbReference>
<evidence type="ECO:0000313" key="18">
    <source>
        <dbReference type="EMBL" id="SCG41931.1"/>
    </source>
</evidence>
<dbReference type="FunFam" id="1.10.287.130:FF:000045">
    <property type="entry name" value="Two-component system sensor histidine kinase/response regulator"/>
    <property type="match status" value="1"/>
</dbReference>
<dbReference type="Gene3D" id="3.30.450.20">
    <property type="entry name" value="PAS domain"/>
    <property type="match status" value="2"/>
</dbReference>
<dbReference type="Gene3D" id="3.60.40.10">
    <property type="entry name" value="PPM-type phosphatase domain"/>
    <property type="match status" value="1"/>
</dbReference>
<dbReference type="GO" id="GO:0000155">
    <property type="term" value="F:phosphorelay sensor kinase activity"/>
    <property type="evidence" value="ECO:0007669"/>
    <property type="project" value="InterPro"/>
</dbReference>
<dbReference type="PROSITE" id="PS50110">
    <property type="entry name" value="RESPONSE_REGULATORY"/>
    <property type="match status" value="1"/>
</dbReference>
<keyword evidence="6" id="KW-0808">Transferase</keyword>
<accession>A0A1C5H917</accession>
<dbReference type="InterPro" id="IPR000014">
    <property type="entry name" value="PAS"/>
</dbReference>
<dbReference type="CDD" id="cd00130">
    <property type="entry name" value="PAS"/>
    <property type="match status" value="1"/>
</dbReference>
<dbReference type="EMBL" id="LT607752">
    <property type="protein sequence ID" value="SCG41931.1"/>
    <property type="molecule type" value="Genomic_DNA"/>
</dbReference>
<dbReference type="Pfam" id="PF02518">
    <property type="entry name" value="HATPase_c"/>
    <property type="match status" value="1"/>
</dbReference>
<dbReference type="SUPFAM" id="SSF55781">
    <property type="entry name" value="GAF domain-like"/>
    <property type="match status" value="1"/>
</dbReference>
<feature type="modified residue" description="4-aspartylphosphate" evidence="12">
    <location>
        <position position="674"/>
    </location>
</feature>
<evidence type="ECO:0000259" key="14">
    <source>
        <dbReference type="PROSITE" id="PS50109"/>
    </source>
</evidence>
<keyword evidence="8" id="KW-0418">Kinase</keyword>
<dbReference type="InterPro" id="IPR004358">
    <property type="entry name" value="Sig_transdc_His_kin-like_C"/>
</dbReference>
<evidence type="ECO:0000256" key="7">
    <source>
        <dbReference type="ARBA" id="ARBA00022741"/>
    </source>
</evidence>
<dbReference type="SUPFAM" id="SSF52172">
    <property type="entry name" value="CheY-like"/>
    <property type="match status" value="1"/>
</dbReference>
<dbReference type="PRINTS" id="PR00344">
    <property type="entry name" value="BCTRLSENSOR"/>
</dbReference>
<dbReference type="InterPro" id="IPR036097">
    <property type="entry name" value="HisK_dim/P_sf"/>
</dbReference>
<protein>
    <recommendedName>
        <fullName evidence="3">histidine kinase</fullName>
        <ecNumber evidence="3">2.7.13.3</ecNumber>
    </recommendedName>
</protein>
<dbReference type="PROSITE" id="PS50109">
    <property type="entry name" value="HIS_KIN"/>
    <property type="match status" value="1"/>
</dbReference>
<feature type="compositionally biased region" description="Basic and acidic residues" evidence="13">
    <location>
        <begin position="605"/>
        <end position="626"/>
    </location>
</feature>
<evidence type="ECO:0000259" key="15">
    <source>
        <dbReference type="PROSITE" id="PS50110"/>
    </source>
</evidence>
<dbReference type="GO" id="GO:0006355">
    <property type="term" value="P:regulation of DNA-templated transcription"/>
    <property type="evidence" value="ECO:0007669"/>
    <property type="project" value="InterPro"/>
</dbReference>
<keyword evidence="10" id="KW-0902">Two-component regulatory system</keyword>
<evidence type="ECO:0000259" key="17">
    <source>
        <dbReference type="PROSITE" id="PS50113"/>
    </source>
</evidence>
<dbReference type="PROSITE" id="PS50113">
    <property type="entry name" value="PAC"/>
    <property type="match status" value="1"/>
</dbReference>
<dbReference type="InterPro" id="IPR003661">
    <property type="entry name" value="HisK_dim/P_dom"/>
</dbReference>
<dbReference type="Pfam" id="PF00512">
    <property type="entry name" value="HisKA"/>
    <property type="match status" value="1"/>
</dbReference>
<dbReference type="InterPro" id="IPR036457">
    <property type="entry name" value="PPM-type-like_dom_sf"/>
</dbReference>
<dbReference type="InterPro" id="IPR013656">
    <property type="entry name" value="PAS_4"/>
</dbReference>
<evidence type="ECO:0000256" key="6">
    <source>
        <dbReference type="ARBA" id="ARBA00022679"/>
    </source>
</evidence>
<dbReference type="GO" id="GO:0005886">
    <property type="term" value="C:plasma membrane"/>
    <property type="evidence" value="ECO:0007669"/>
    <property type="project" value="UniProtKB-SubCell"/>
</dbReference>
<dbReference type="NCBIfam" id="TIGR00229">
    <property type="entry name" value="sensory_box"/>
    <property type="match status" value="1"/>
</dbReference>
<reference evidence="19" key="1">
    <citation type="submission" date="2016-06" db="EMBL/GenBank/DDBJ databases">
        <authorList>
            <person name="Varghese N."/>
            <person name="Submissions Spin"/>
        </authorList>
    </citation>
    <scope>NUCLEOTIDE SEQUENCE [LARGE SCALE GENOMIC DNA]</scope>
    <source>
        <strain evidence="19">DSM 44983</strain>
    </source>
</reference>
<dbReference type="SMART" id="SM00091">
    <property type="entry name" value="PAS"/>
    <property type="match status" value="1"/>
</dbReference>
<evidence type="ECO:0000256" key="3">
    <source>
        <dbReference type="ARBA" id="ARBA00012438"/>
    </source>
</evidence>
<dbReference type="SMART" id="SM00388">
    <property type="entry name" value="HisKA"/>
    <property type="match status" value="1"/>
</dbReference>
<feature type="domain" description="PAS" evidence="16">
    <location>
        <begin position="757"/>
        <end position="792"/>
    </location>
</feature>
<dbReference type="SUPFAM" id="SSF47384">
    <property type="entry name" value="Homodimeric domain of signal transducing histidine kinase"/>
    <property type="match status" value="1"/>
</dbReference>
<dbReference type="CDD" id="cd16936">
    <property type="entry name" value="HATPase_RsbW-like"/>
    <property type="match status" value="1"/>
</dbReference>
<dbReference type="Gene3D" id="1.10.287.130">
    <property type="match status" value="1"/>
</dbReference>
<dbReference type="PROSITE" id="PS50112">
    <property type="entry name" value="PAS"/>
    <property type="match status" value="1"/>
</dbReference>
<dbReference type="EC" id="2.7.13.3" evidence="3"/>
<dbReference type="InterPro" id="IPR001789">
    <property type="entry name" value="Sig_transdc_resp-reg_receiver"/>
</dbReference>
<evidence type="ECO:0000256" key="4">
    <source>
        <dbReference type="ARBA" id="ARBA00022475"/>
    </source>
</evidence>
<dbReference type="SMART" id="SM00387">
    <property type="entry name" value="HATPase_c"/>
    <property type="match status" value="1"/>
</dbReference>
<dbReference type="InterPro" id="IPR003018">
    <property type="entry name" value="GAF"/>
</dbReference>
<dbReference type="SMART" id="SM00331">
    <property type="entry name" value="PP2C_SIG"/>
    <property type="match status" value="1"/>
</dbReference>
<feature type="region of interest" description="Disordered" evidence="13">
    <location>
        <begin position="604"/>
        <end position="626"/>
    </location>
</feature>
<feature type="domain" description="Histidine kinase" evidence="14">
    <location>
        <begin position="352"/>
        <end position="569"/>
    </location>
</feature>
<proteinExistence type="predicted"/>
<organism evidence="18 19">
    <name type="scientific">Micromonospora rifamycinica</name>
    <dbReference type="NCBI Taxonomy" id="291594"/>
    <lineage>
        <taxon>Bacteria</taxon>
        <taxon>Bacillati</taxon>
        <taxon>Actinomycetota</taxon>
        <taxon>Actinomycetes</taxon>
        <taxon>Micromonosporales</taxon>
        <taxon>Micromonosporaceae</taxon>
        <taxon>Micromonospora</taxon>
    </lineage>
</organism>
<evidence type="ECO:0000313" key="19">
    <source>
        <dbReference type="Proteomes" id="UP000198226"/>
    </source>
</evidence>
<dbReference type="FunFam" id="3.30.565.10:FF:000023">
    <property type="entry name" value="PAS domain-containing sensor histidine kinase"/>
    <property type="match status" value="1"/>
</dbReference>
<dbReference type="SUPFAM" id="SSF55785">
    <property type="entry name" value="PYP-like sensor domain (PAS domain)"/>
    <property type="match status" value="1"/>
</dbReference>
<evidence type="ECO:0000256" key="1">
    <source>
        <dbReference type="ARBA" id="ARBA00000085"/>
    </source>
</evidence>
<dbReference type="Proteomes" id="UP000198226">
    <property type="component" value="Chromosome I"/>
</dbReference>
<dbReference type="InterPro" id="IPR013767">
    <property type="entry name" value="PAS_fold"/>
</dbReference>
<comment type="catalytic activity">
    <reaction evidence="1">
        <text>ATP + protein L-histidine = ADP + protein N-phospho-L-histidine.</text>
        <dbReference type="EC" id="2.7.13.3"/>
    </reaction>
</comment>
<gene>
    <name evidence="18" type="ORF">GA0070623_0838</name>
</gene>
<keyword evidence="7" id="KW-0547">Nucleotide-binding</keyword>
<dbReference type="Pfam" id="PF00072">
    <property type="entry name" value="Response_reg"/>
    <property type="match status" value="1"/>
</dbReference>
<evidence type="ECO:0000256" key="5">
    <source>
        <dbReference type="ARBA" id="ARBA00022553"/>
    </source>
</evidence>
<dbReference type="Pfam" id="PF13581">
    <property type="entry name" value="HATPase_c_2"/>
    <property type="match status" value="1"/>
</dbReference>
<dbReference type="InterPro" id="IPR000700">
    <property type="entry name" value="PAS-assoc_C"/>
</dbReference>
<keyword evidence="4" id="KW-1003">Cell membrane</keyword>
<evidence type="ECO:0000256" key="9">
    <source>
        <dbReference type="ARBA" id="ARBA00022840"/>
    </source>
</evidence>
<feature type="domain" description="PAC" evidence="17">
    <location>
        <begin position="827"/>
        <end position="878"/>
    </location>
</feature>
<dbReference type="InterPro" id="IPR011006">
    <property type="entry name" value="CheY-like_superfamily"/>
</dbReference>
<name>A0A1C5H917_9ACTN</name>
<dbReference type="CDD" id="cd00082">
    <property type="entry name" value="HisKA"/>
    <property type="match status" value="1"/>
</dbReference>
<keyword evidence="19" id="KW-1185">Reference proteome</keyword>
<dbReference type="Pfam" id="PF08448">
    <property type="entry name" value="PAS_4"/>
    <property type="match status" value="1"/>
</dbReference>
<dbReference type="SUPFAM" id="SSF55874">
    <property type="entry name" value="ATPase domain of HSP90 chaperone/DNA topoisomerase II/histidine kinase"/>
    <property type="match status" value="2"/>
</dbReference>
<dbReference type="PANTHER" id="PTHR43547">
    <property type="entry name" value="TWO-COMPONENT HISTIDINE KINASE"/>
    <property type="match status" value="1"/>
</dbReference>
<dbReference type="InterPro" id="IPR005467">
    <property type="entry name" value="His_kinase_dom"/>
</dbReference>
<dbReference type="InterPro" id="IPR035965">
    <property type="entry name" value="PAS-like_dom_sf"/>
</dbReference>
<dbReference type="InterPro" id="IPR003594">
    <property type="entry name" value="HATPase_dom"/>
</dbReference>
<dbReference type="Gene3D" id="3.30.565.10">
    <property type="entry name" value="Histidine kinase-like ATPase, C-terminal domain"/>
    <property type="match status" value="2"/>
</dbReference>
<evidence type="ECO:0000259" key="16">
    <source>
        <dbReference type="PROSITE" id="PS50112"/>
    </source>
</evidence>
<evidence type="ECO:0000256" key="2">
    <source>
        <dbReference type="ARBA" id="ARBA00004236"/>
    </source>
</evidence>
<dbReference type="CDD" id="cd16922">
    <property type="entry name" value="HATPase_EvgS-ArcB-TorS-like"/>
    <property type="match status" value="1"/>
</dbReference>
<evidence type="ECO:0000256" key="10">
    <source>
        <dbReference type="ARBA" id="ARBA00023012"/>
    </source>
</evidence>
<keyword evidence="5 12" id="KW-0597">Phosphoprotein</keyword>
<keyword evidence="11" id="KW-0472">Membrane</keyword>
<dbReference type="Gene3D" id="3.40.50.2300">
    <property type="match status" value="1"/>
</dbReference>
<sequence length="1375" mass="148247">MREGRTAMAEAWRSVFTGTSEMAARMRAVDWSATSLGPVDGWPASLRTATRICLTSRFPMIVWWGPELRFLYNDAYGPLLGSKHPALGKPGDQVWAEIWHIIGPMLRGVVETGEATWSEDLLLPMNRHGYWEETYWTYSYSPLHDDDGVVRGVFTAVSDTTERVIGQRRLAALQDLGAQAGTARTVGEACGLVAASLGRAGVDVPYAAVHLRTAGGALRLAASTLAGEADRAAAGDTAAVWPVADVLADGQPAHVTDVVARIGELPTGGWQTAPTEAVVLPLHGETGAEDIGVIVLAASAGRALDEGYRTFLDLVARQTAALINGAVAYEVQQQRAEELVELDRAKTAFFSNISHEFRTPLTLINGPLQELRARLGDRDEQVRDELEVINRNALRLGKLVTALLDFSRIEAGRMQASYEPVDLARFTAELASVFRAAVERAGLTLDVDCPPLSGPVHVDRTMWEKVVLNLLSNALKFTFHGGIRVSVAERDGVPTVQVADTGIGVSADEIPRLFERFHRVPQARSRSHEGSGIGLALVRELVGLHGGTIAVDSTPDVGTTFTVRIPFGVAHLPAEHVVGDTGSTAPSDTAEPFVREALRWLPADDTDHRPLPEPTRSDDVGPDRPRVLIADDNADMREYLHRLLRSRYDVTAVGDGYAALARARTDLPDLIVSDVMMPGLDGLELVAALRADPRTMGVPVLLLSARAGQEAAVEGLEAGADDYLVKPFSAEELLARVRANVDLARLRNHHATWRTAMINSLQEGFFVLDAEGVLVEMNTAFADLFGYGPEGLPYRPRYPWWPDDPADPSANRLVADAFAQAMTVTHGSFVVPLRHRDGHRLWTAVAFNAVTDDHGRRMVVGTIRDVTAERYAVQRETALSVLNQRLSRAASTVEVLQAGVEELRHLWQAHRVFATHWAADDAPTLTATPDVDWAQLPGPVRDTITGLRSQPALRVTIDPATGVRPAGAGTTVDSPQGPLVIWLELDPARGFGTEDQMLLLLLCGALGQALQRAHAADQQRAVAVALQRAILGPADLPEGFAVRYEPATRPLEVGGDWYDAVNLPDGRIGIVVGDCVGRGLPAAAVMGQLRSACRALLLEASSPAQVLTALDRFARMLPGAACTTVFCGILDPETGKLTYSSAGHPPAILTHPDGRTELLAGGRGSPLGIPSGGGRPDATCVVPPRAVLLLYTDGLVERRRQSLDTGIAQAASAVREDHAMGVEQLADRVMSRMTPQGGYDDIALLLYRHPAPLELSFPADRSQMAPVRSTLRQWLRRTGADPHLAQDVLVATGEACANAVEHGHRDARPGLIRLLAVATGADLFVTVVDSGRWKVPELDHERGRGIKLMRALMAHVDIRTTDTGTTVELHTRIPA</sequence>
<dbReference type="Pfam" id="PF13185">
    <property type="entry name" value="GAF_2"/>
    <property type="match status" value="1"/>
</dbReference>
<dbReference type="GO" id="GO:0005524">
    <property type="term" value="F:ATP binding"/>
    <property type="evidence" value="ECO:0007669"/>
    <property type="project" value="UniProtKB-KW"/>
</dbReference>
<evidence type="ECO:0000256" key="8">
    <source>
        <dbReference type="ARBA" id="ARBA00022777"/>
    </source>
</evidence>
<keyword evidence="9" id="KW-0067">ATP-binding</keyword>
<evidence type="ECO:0000256" key="12">
    <source>
        <dbReference type="PROSITE-ProRule" id="PRU00169"/>
    </source>
</evidence>